<name>A0A2G1ML14_9RHOB</name>
<dbReference type="PANTHER" id="PTHR20854">
    <property type="entry name" value="INOSITOL MONOPHOSPHATASE"/>
    <property type="match status" value="1"/>
</dbReference>
<dbReference type="EC" id="3.1.3.15" evidence="4 11"/>
<dbReference type="InterPro" id="IPR011809">
    <property type="entry name" value="His_9_proposed"/>
</dbReference>
<evidence type="ECO:0000256" key="6">
    <source>
        <dbReference type="ARBA" id="ARBA00022723"/>
    </source>
</evidence>
<dbReference type="PANTHER" id="PTHR20854:SF4">
    <property type="entry name" value="INOSITOL-1-MONOPHOSPHATASE-RELATED"/>
    <property type="match status" value="1"/>
</dbReference>
<comment type="catalytic activity">
    <reaction evidence="10">
        <text>L-histidinol phosphate + H2O = L-histidinol + phosphate</text>
        <dbReference type="Rhea" id="RHEA:14465"/>
        <dbReference type="ChEBI" id="CHEBI:15377"/>
        <dbReference type="ChEBI" id="CHEBI:43474"/>
        <dbReference type="ChEBI" id="CHEBI:57699"/>
        <dbReference type="ChEBI" id="CHEBI:57980"/>
        <dbReference type="EC" id="3.1.3.15"/>
    </reaction>
</comment>
<dbReference type="Gene3D" id="3.40.190.80">
    <property type="match status" value="1"/>
</dbReference>
<evidence type="ECO:0000256" key="9">
    <source>
        <dbReference type="ARBA" id="ARBA00023102"/>
    </source>
</evidence>
<dbReference type="GO" id="GO:0007165">
    <property type="term" value="P:signal transduction"/>
    <property type="evidence" value="ECO:0007669"/>
    <property type="project" value="TreeGrafter"/>
</dbReference>
<dbReference type="InterPro" id="IPR000760">
    <property type="entry name" value="Inositol_monophosphatase-like"/>
</dbReference>
<evidence type="ECO:0000256" key="11">
    <source>
        <dbReference type="NCBIfam" id="TIGR02067"/>
    </source>
</evidence>
<dbReference type="InterPro" id="IPR020583">
    <property type="entry name" value="Inositol_monoP_metal-BS"/>
</dbReference>
<dbReference type="GO" id="GO:0008934">
    <property type="term" value="F:inositol monophosphate 1-phosphatase activity"/>
    <property type="evidence" value="ECO:0007669"/>
    <property type="project" value="TreeGrafter"/>
</dbReference>
<comment type="cofactor">
    <cofactor evidence="1 12">
        <name>Mg(2+)</name>
        <dbReference type="ChEBI" id="CHEBI:18420"/>
    </cofactor>
</comment>
<dbReference type="EMBL" id="NQWH01000003">
    <property type="protein sequence ID" value="PHP29425.1"/>
    <property type="molecule type" value="Genomic_DNA"/>
</dbReference>
<evidence type="ECO:0000256" key="5">
    <source>
        <dbReference type="ARBA" id="ARBA00022605"/>
    </source>
</evidence>
<sequence length="269" mass="28375">MTGTLSDDLMRDLAATAHALADAARPETLRHFRQTIATDDKTGAGAGFDPVTEADRASERAMREVLAARRPDDAILGEEYGATPGSSGLTWVLDPIDGTRAYISGMPTWGVLVSVCDATGPLFGLIDQPYIGERFEGGFGTARLMGPRGEMPLRGRAARPLAEATVMTTFPEVGTPAERAGFEAVSRAARLTRYGMDCYAYALVAMGQVDLVVEAGLNSYDVCGPIAVIEAAGGIVTDWEGRPAHEGGRVLAAANPRIHAEALALLKGR</sequence>
<dbReference type="Gene3D" id="3.30.540.10">
    <property type="entry name" value="Fructose-1,6-Bisphosphatase, subunit A, domain 1"/>
    <property type="match status" value="1"/>
</dbReference>
<dbReference type="PRINTS" id="PR00377">
    <property type="entry name" value="IMPHPHTASES"/>
</dbReference>
<reference evidence="13 14" key="1">
    <citation type="submission" date="2017-08" db="EMBL/GenBank/DDBJ databases">
        <title>Draft Genome Sequence of Loktanella cinnabarina Strain XM1, Isolated from Coastal Surface Water.</title>
        <authorList>
            <person name="Ma R."/>
            <person name="Wang J."/>
            <person name="Wang Q."/>
            <person name="Ma Z."/>
            <person name="Li J."/>
            <person name="Chen L."/>
        </authorList>
    </citation>
    <scope>NUCLEOTIDE SEQUENCE [LARGE SCALE GENOMIC DNA]</scope>
    <source>
        <strain evidence="13 14">XM1</strain>
    </source>
</reference>
<keyword evidence="7" id="KW-0378">Hydrolase</keyword>
<dbReference type="GO" id="GO:0006020">
    <property type="term" value="P:inositol metabolic process"/>
    <property type="evidence" value="ECO:0007669"/>
    <property type="project" value="TreeGrafter"/>
</dbReference>
<evidence type="ECO:0000313" key="13">
    <source>
        <dbReference type="EMBL" id="PHP29425.1"/>
    </source>
</evidence>
<keyword evidence="6 12" id="KW-0479">Metal-binding</keyword>
<evidence type="ECO:0000256" key="4">
    <source>
        <dbReference type="ARBA" id="ARBA00013085"/>
    </source>
</evidence>
<dbReference type="InterPro" id="IPR020550">
    <property type="entry name" value="Inositol_monophosphatase_CS"/>
</dbReference>
<comment type="caution">
    <text evidence="13">The sequence shown here is derived from an EMBL/GenBank/DDBJ whole genome shotgun (WGS) entry which is preliminary data.</text>
</comment>
<dbReference type="CDD" id="cd01641">
    <property type="entry name" value="Bacterial_IMPase_like_1"/>
    <property type="match status" value="1"/>
</dbReference>
<evidence type="ECO:0000256" key="3">
    <source>
        <dbReference type="ARBA" id="ARBA00009759"/>
    </source>
</evidence>
<dbReference type="GO" id="GO:0046872">
    <property type="term" value="F:metal ion binding"/>
    <property type="evidence" value="ECO:0007669"/>
    <property type="project" value="UniProtKB-KW"/>
</dbReference>
<feature type="binding site" evidence="12">
    <location>
        <position position="97"/>
    </location>
    <ligand>
        <name>Mg(2+)</name>
        <dbReference type="ChEBI" id="CHEBI:18420"/>
        <label>1</label>
        <note>catalytic</note>
    </ligand>
</feature>
<keyword evidence="8 12" id="KW-0460">Magnesium</keyword>
<evidence type="ECO:0000313" key="14">
    <source>
        <dbReference type="Proteomes" id="UP000221860"/>
    </source>
</evidence>
<dbReference type="OrthoDB" id="9785695at2"/>
<evidence type="ECO:0000256" key="7">
    <source>
        <dbReference type="ARBA" id="ARBA00022801"/>
    </source>
</evidence>
<evidence type="ECO:0000256" key="2">
    <source>
        <dbReference type="ARBA" id="ARBA00004970"/>
    </source>
</evidence>
<organism evidence="13 14">
    <name type="scientific">Limimaricola cinnabarinus</name>
    <dbReference type="NCBI Taxonomy" id="1125964"/>
    <lineage>
        <taxon>Bacteria</taxon>
        <taxon>Pseudomonadati</taxon>
        <taxon>Pseudomonadota</taxon>
        <taxon>Alphaproteobacteria</taxon>
        <taxon>Rhodobacterales</taxon>
        <taxon>Paracoccaceae</taxon>
        <taxon>Limimaricola</taxon>
    </lineage>
</organism>
<dbReference type="GO" id="GO:0046854">
    <property type="term" value="P:phosphatidylinositol phosphate biosynthetic process"/>
    <property type="evidence" value="ECO:0007669"/>
    <property type="project" value="InterPro"/>
</dbReference>
<feature type="binding site" evidence="12">
    <location>
        <position position="221"/>
    </location>
    <ligand>
        <name>Mg(2+)</name>
        <dbReference type="ChEBI" id="CHEBI:18420"/>
        <label>1</label>
        <note>catalytic</note>
    </ligand>
</feature>
<proteinExistence type="inferred from homology"/>
<dbReference type="Pfam" id="PF00459">
    <property type="entry name" value="Inositol_P"/>
    <property type="match status" value="1"/>
</dbReference>
<comment type="similarity">
    <text evidence="3">Belongs to the inositol monophosphatase superfamily.</text>
</comment>
<dbReference type="GO" id="GO:0000105">
    <property type="term" value="P:L-histidine biosynthetic process"/>
    <property type="evidence" value="ECO:0007669"/>
    <property type="project" value="UniProtKB-UniRule"/>
</dbReference>
<dbReference type="UniPathway" id="UPA00031">
    <property type="reaction ID" value="UER00013"/>
</dbReference>
<dbReference type="PROSITE" id="PS00630">
    <property type="entry name" value="IMP_2"/>
    <property type="match status" value="1"/>
</dbReference>
<feature type="binding site" evidence="12">
    <location>
        <position position="96"/>
    </location>
    <ligand>
        <name>Mg(2+)</name>
        <dbReference type="ChEBI" id="CHEBI:18420"/>
        <label>1</label>
        <note>catalytic</note>
    </ligand>
</feature>
<accession>A0A2G1ML14</accession>
<evidence type="ECO:0000256" key="10">
    <source>
        <dbReference type="ARBA" id="ARBA00049158"/>
    </source>
</evidence>
<feature type="binding site" evidence="12">
    <location>
        <position position="94"/>
    </location>
    <ligand>
        <name>Mg(2+)</name>
        <dbReference type="ChEBI" id="CHEBI:18420"/>
        <label>1</label>
        <note>catalytic</note>
    </ligand>
</feature>
<keyword evidence="9" id="KW-0368">Histidine biosynthesis</keyword>
<dbReference type="Proteomes" id="UP000221860">
    <property type="component" value="Unassembled WGS sequence"/>
</dbReference>
<keyword evidence="14" id="KW-1185">Reference proteome</keyword>
<feature type="binding site" evidence="12">
    <location>
        <position position="78"/>
    </location>
    <ligand>
        <name>Mg(2+)</name>
        <dbReference type="ChEBI" id="CHEBI:18420"/>
        <label>1</label>
        <note>catalytic</note>
    </ligand>
</feature>
<dbReference type="PROSITE" id="PS00629">
    <property type="entry name" value="IMP_1"/>
    <property type="match status" value="1"/>
</dbReference>
<keyword evidence="5" id="KW-0028">Amino-acid biosynthesis</keyword>
<dbReference type="GO" id="GO:0004401">
    <property type="term" value="F:histidinol-phosphatase activity"/>
    <property type="evidence" value="ECO:0007669"/>
    <property type="project" value="UniProtKB-UniRule"/>
</dbReference>
<dbReference type="SUPFAM" id="SSF56655">
    <property type="entry name" value="Carbohydrate phosphatase"/>
    <property type="match status" value="1"/>
</dbReference>
<evidence type="ECO:0000256" key="8">
    <source>
        <dbReference type="ARBA" id="ARBA00022842"/>
    </source>
</evidence>
<dbReference type="AlphaFoldDB" id="A0A2G1ML14"/>
<evidence type="ECO:0000256" key="12">
    <source>
        <dbReference type="PIRSR" id="PIRSR600760-2"/>
    </source>
</evidence>
<evidence type="ECO:0000256" key="1">
    <source>
        <dbReference type="ARBA" id="ARBA00001946"/>
    </source>
</evidence>
<protein>
    <recommendedName>
        <fullName evidence="4 11">Histidinol-phosphatase</fullName>
        <ecNumber evidence="4 11">3.1.3.15</ecNumber>
    </recommendedName>
</protein>
<comment type="pathway">
    <text evidence="2">Amino-acid biosynthesis; L-histidine biosynthesis; L-histidine from 5-phospho-alpha-D-ribose 1-diphosphate: step 8/9.</text>
</comment>
<dbReference type="RefSeq" id="WP_099273988.1">
    <property type="nucleotide sequence ID" value="NZ_KZ304951.1"/>
</dbReference>
<dbReference type="NCBIfam" id="TIGR02067">
    <property type="entry name" value="his_9_HisN"/>
    <property type="match status" value="1"/>
</dbReference>
<gene>
    <name evidence="13" type="primary">hisN</name>
    <name evidence="13" type="ORF">CJ301_02880</name>
</gene>